<evidence type="ECO:0000259" key="7">
    <source>
        <dbReference type="Pfam" id="PF10502"/>
    </source>
</evidence>
<dbReference type="InterPro" id="IPR036286">
    <property type="entry name" value="LexA/Signal_pep-like_sf"/>
</dbReference>
<dbReference type="SUPFAM" id="SSF51306">
    <property type="entry name" value="LexA/Signal peptidase"/>
    <property type="match status" value="1"/>
</dbReference>
<comment type="catalytic activity">
    <reaction evidence="1 6">
        <text>Cleavage of hydrophobic, N-terminal signal or leader sequences from secreted and periplasmic proteins.</text>
        <dbReference type="EC" id="3.4.21.89"/>
    </reaction>
</comment>
<keyword evidence="5 6" id="KW-0378">Hydrolase</keyword>
<dbReference type="NCBIfam" id="TIGR02227">
    <property type="entry name" value="sigpep_I_bact"/>
    <property type="match status" value="1"/>
</dbReference>
<evidence type="ECO:0000256" key="4">
    <source>
        <dbReference type="ARBA" id="ARBA00013208"/>
    </source>
</evidence>
<reference evidence="8 9" key="1">
    <citation type="submission" date="2023-03" db="EMBL/GenBank/DDBJ databases">
        <authorList>
            <person name="Mo P."/>
        </authorList>
    </citation>
    <scope>NUCLEOTIDE SEQUENCE [LARGE SCALE GENOMIC DNA]</scope>
    <source>
        <strain evidence="8 9">HUAS 5</strain>
    </source>
</reference>
<comment type="subcellular location">
    <subcellularLocation>
        <location evidence="2">Cell membrane</location>
        <topology evidence="2">Single-pass type II membrane protein</topology>
    </subcellularLocation>
    <subcellularLocation>
        <location evidence="6">Membrane</location>
        <topology evidence="6">Single-pass type II membrane protein</topology>
    </subcellularLocation>
</comment>
<keyword evidence="9" id="KW-1185">Reference proteome</keyword>
<organism evidence="8 9">
    <name type="scientific">Streptomyces cathayae</name>
    <dbReference type="NCBI Taxonomy" id="3031124"/>
    <lineage>
        <taxon>Bacteria</taxon>
        <taxon>Bacillati</taxon>
        <taxon>Actinomycetota</taxon>
        <taxon>Actinomycetes</taxon>
        <taxon>Kitasatosporales</taxon>
        <taxon>Streptomycetaceae</taxon>
        <taxon>Streptomyces</taxon>
    </lineage>
</organism>
<dbReference type="PRINTS" id="PR00727">
    <property type="entry name" value="LEADERPTASE"/>
</dbReference>
<dbReference type="InterPro" id="IPR000223">
    <property type="entry name" value="Pept_S26A_signal_pept_1"/>
</dbReference>
<dbReference type="PROSITE" id="PS00760">
    <property type="entry name" value="SPASE_I_2"/>
    <property type="match status" value="1"/>
</dbReference>
<dbReference type="Proteomes" id="UP001216440">
    <property type="component" value="Chromosome"/>
</dbReference>
<dbReference type="Pfam" id="PF10502">
    <property type="entry name" value="Peptidase_S26"/>
    <property type="match status" value="1"/>
</dbReference>
<dbReference type="Gene3D" id="2.10.109.10">
    <property type="entry name" value="Umud Fragment, subunit A"/>
    <property type="match status" value="1"/>
</dbReference>
<dbReference type="InterPro" id="IPR019533">
    <property type="entry name" value="Peptidase_S26"/>
</dbReference>
<evidence type="ECO:0000256" key="2">
    <source>
        <dbReference type="ARBA" id="ARBA00004401"/>
    </source>
</evidence>
<feature type="domain" description="Peptidase S26" evidence="7">
    <location>
        <begin position="9"/>
        <end position="91"/>
    </location>
</feature>
<dbReference type="PANTHER" id="PTHR43390:SF1">
    <property type="entry name" value="CHLOROPLAST PROCESSING PEPTIDASE"/>
    <property type="match status" value="1"/>
</dbReference>
<dbReference type="PANTHER" id="PTHR43390">
    <property type="entry name" value="SIGNAL PEPTIDASE I"/>
    <property type="match status" value="1"/>
</dbReference>
<dbReference type="RefSeq" id="WP_279331913.1">
    <property type="nucleotide sequence ID" value="NZ_CP121682.1"/>
</dbReference>
<evidence type="ECO:0000256" key="3">
    <source>
        <dbReference type="ARBA" id="ARBA00009370"/>
    </source>
</evidence>
<sequence>MVVRSAELDRVVVKRVIGLPGEHVDVSADEVRVDGRPLSEPYVVRRGGRSGSFDVPDGHLFLLGDNRARSSDSRSWRQPCLPISALLGTVLLRPRRPVATPADRGYRPAGSGRAG</sequence>
<evidence type="ECO:0000313" key="9">
    <source>
        <dbReference type="Proteomes" id="UP001216440"/>
    </source>
</evidence>
<evidence type="ECO:0000256" key="5">
    <source>
        <dbReference type="ARBA" id="ARBA00022801"/>
    </source>
</evidence>
<evidence type="ECO:0000256" key="6">
    <source>
        <dbReference type="RuleBase" id="RU362042"/>
    </source>
</evidence>
<dbReference type="EC" id="3.4.21.89" evidence="4 6"/>
<comment type="similarity">
    <text evidence="3 6">Belongs to the peptidase S26 family.</text>
</comment>
<protein>
    <recommendedName>
        <fullName evidence="4 6">Signal peptidase I</fullName>
        <ecNumber evidence="4 6">3.4.21.89</ecNumber>
    </recommendedName>
</protein>
<dbReference type="EMBL" id="CP121682">
    <property type="protein sequence ID" value="WGD38996.1"/>
    <property type="molecule type" value="Genomic_DNA"/>
</dbReference>
<keyword evidence="6" id="KW-0645">Protease</keyword>
<dbReference type="GO" id="GO:0009003">
    <property type="term" value="F:signal peptidase activity"/>
    <property type="evidence" value="ECO:0007669"/>
    <property type="project" value="UniProtKB-EC"/>
</dbReference>
<evidence type="ECO:0000313" key="8">
    <source>
        <dbReference type="EMBL" id="WGD38996.1"/>
    </source>
</evidence>
<proteinExistence type="inferred from homology"/>
<evidence type="ECO:0000256" key="1">
    <source>
        <dbReference type="ARBA" id="ARBA00000677"/>
    </source>
</evidence>
<name>A0ABY8JWE5_9ACTN</name>
<accession>A0ABY8JWE5</accession>
<dbReference type="InterPro" id="IPR019757">
    <property type="entry name" value="Pept_S26A_signal_pept_1_Lys-AS"/>
</dbReference>
<gene>
    <name evidence="8" type="primary">lepB</name>
    <name evidence="8" type="ORF">PYS65_01745</name>
</gene>